<dbReference type="InterPro" id="IPR016161">
    <property type="entry name" value="Ald_DH/histidinol_DH"/>
</dbReference>
<dbReference type="Proteomes" id="UP000639973">
    <property type="component" value="Unassembled WGS sequence"/>
</dbReference>
<dbReference type="InterPro" id="IPR016162">
    <property type="entry name" value="Ald_DH_N"/>
</dbReference>
<dbReference type="PIRSF" id="PIRSF036492">
    <property type="entry name" value="ALDH"/>
    <property type="match status" value="1"/>
</dbReference>
<feature type="domain" description="Aldehyde dehydrogenase" evidence="7">
    <location>
        <begin position="20"/>
        <end position="448"/>
    </location>
</feature>
<sequence length="488" mass="53314">MTATAPASAVPQPSETELHQLFQTQQDWRWRAAQTGAAERQAILRRLHDAVRARRVALADALALDLGKSRAEAEITEIHPVLEELQFIIRRLPRWMAPRRVGTPLVMVGASSEVQFQARGVTLILSPWNYPVNLALSPLIASLAAGNTVVLKPSEKAPNVSRALRELLESVFEPRLVTVVEGDGAAAHTLTTLPFDHIFFTGSGAIGRKVMAAAAQNLSSVTLELGGKSPAIVHPSADLKAAAERIAWGKLLNAGQTCVAPDYVLLPEHMRDAFVMELDALIARRYGDHAWQRVGPDYGRMVDAGSVERLQKLTARSVEQGARVALGGEFDPQARFISPTVVTDVTHDMPLMAEELFGPVLPVLTYREFGQALAQVRRLAPPLALYLFAEDEGAVTQTRQATTSGGMVVNGTVIHLTNPHLPFGGVGSSGMGNYHGEYGFRTFSHERAVMREPGRSPVRLMYPPYGRPLPRLTTWALRLLERQAGPRR</sequence>
<dbReference type="InterPro" id="IPR015590">
    <property type="entry name" value="Aldehyde_DH_dom"/>
</dbReference>
<evidence type="ECO:0000259" key="7">
    <source>
        <dbReference type="Pfam" id="PF00171"/>
    </source>
</evidence>
<keyword evidence="2 4" id="KW-0560">Oxidoreductase</keyword>
<dbReference type="InterPro" id="IPR012394">
    <property type="entry name" value="Aldehyde_DH_NAD(P)"/>
</dbReference>
<evidence type="ECO:0000313" key="8">
    <source>
        <dbReference type="EMBL" id="GGL67273.1"/>
    </source>
</evidence>
<comment type="caution">
    <text evidence="8">The sequence shown here is derived from an EMBL/GenBank/DDBJ whole genome shotgun (WGS) entry which is preliminary data.</text>
</comment>
<comment type="similarity">
    <text evidence="1 4 6">Belongs to the aldehyde dehydrogenase family.</text>
</comment>
<evidence type="ECO:0000256" key="6">
    <source>
        <dbReference type="RuleBase" id="RU003345"/>
    </source>
</evidence>
<dbReference type="RefSeq" id="WP_188968043.1">
    <property type="nucleotide sequence ID" value="NZ_BMOL01000001.1"/>
</dbReference>
<dbReference type="InterPro" id="IPR029510">
    <property type="entry name" value="Ald_DH_CS_GLU"/>
</dbReference>
<dbReference type="PANTHER" id="PTHR43570:SF20">
    <property type="entry name" value="ALDEHYDE DEHYDROGENASE ALDX-RELATED"/>
    <property type="match status" value="1"/>
</dbReference>
<feature type="active site" evidence="5">
    <location>
        <position position="224"/>
    </location>
</feature>
<evidence type="ECO:0000256" key="3">
    <source>
        <dbReference type="ARBA" id="ARBA00023027"/>
    </source>
</evidence>
<evidence type="ECO:0000256" key="4">
    <source>
        <dbReference type="PIRNR" id="PIRNR036492"/>
    </source>
</evidence>
<dbReference type="Pfam" id="PF00171">
    <property type="entry name" value="Aldedh"/>
    <property type="match status" value="1"/>
</dbReference>
<organism evidence="8 9">
    <name type="scientific">Deinococcus aerolatus</name>
    <dbReference type="NCBI Taxonomy" id="522487"/>
    <lineage>
        <taxon>Bacteria</taxon>
        <taxon>Thermotogati</taxon>
        <taxon>Deinococcota</taxon>
        <taxon>Deinococci</taxon>
        <taxon>Deinococcales</taxon>
        <taxon>Deinococcaceae</taxon>
        <taxon>Deinococcus</taxon>
    </lineage>
</organism>
<dbReference type="InterPro" id="IPR016163">
    <property type="entry name" value="Ald_DH_C"/>
</dbReference>
<dbReference type="EMBL" id="BMOL01000001">
    <property type="protein sequence ID" value="GGL67273.1"/>
    <property type="molecule type" value="Genomic_DNA"/>
</dbReference>
<evidence type="ECO:0000313" key="9">
    <source>
        <dbReference type="Proteomes" id="UP000639973"/>
    </source>
</evidence>
<name>A0ABQ2FZ34_9DEIO</name>
<evidence type="ECO:0000256" key="5">
    <source>
        <dbReference type="PROSITE-ProRule" id="PRU10007"/>
    </source>
</evidence>
<proteinExistence type="inferred from homology"/>
<reference evidence="9" key="1">
    <citation type="journal article" date="2019" name="Int. J. Syst. Evol. Microbiol.">
        <title>The Global Catalogue of Microorganisms (GCM) 10K type strain sequencing project: providing services to taxonomists for standard genome sequencing and annotation.</title>
        <authorList>
            <consortium name="The Broad Institute Genomics Platform"/>
            <consortium name="The Broad Institute Genome Sequencing Center for Infectious Disease"/>
            <person name="Wu L."/>
            <person name="Ma J."/>
        </authorList>
    </citation>
    <scope>NUCLEOTIDE SEQUENCE [LARGE SCALE GENOMIC DNA]</scope>
    <source>
        <strain evidence="9">JCM 15442</strain>
    </source>
</reference>
<dbReference type="Gene3D" id="3.40.605.10">
    <property type="entry name" value="Aldehyde Dehydrogenase, Chain A, domain 1"/>
    <property type="match status" value="1"/>
</dbReference>
<keyword evidence="9" id="KW-1185">Reference proteome</keyword>
<dbReference type="InterPro" id="IPR016160">
    <property type="entry name" value="Ald_DH_CS_CYS"/>
</dbReference>
<dbReference type="PANTHER" id="PTHR43570">
    <property type="entry name" value="ALDEHYDE DEHYDROGENASE"/>
    <property type="match status" value="1"/>
</dbReference>
<evidence type="ECO:0000256" key="2">
    <source>
        <dbReference type="ARBA" id="ARBA00023002"/>
    </source>
</evidence>
<dbReference type="Gene3D" id="3.40.309.10">
    <property type="entry name" value="Aldehyde Dehydrogenase, Chain A, domain 2"/>
    <property type="match status" value="1"/>
</dbReference>
<protein>
    <recommendedName>
        <fullName evidence="4">Aldehyde dehydrogenase</fullName>
    </recommendedName>
</protein>
<dbReference type="PROSITE" id="PS00070">
    <property type="entry name" value="ALDEHYDE_DEHYDR_CYS"/>
    <property type="match status" value="1"/>
</dbReference>
<gene>
    <name evidence="8" type="primary">putA</name>
    <name evidence="8" type="ORF">GCM10010840_01530</name>
</gene>
<accession>A0ABQ2FZ34</accession>
<keyword evidence="3" id="KW-0520">NAD</keyword>
<dbReference type="SUPFAM" id="SSF53720">
    <property type="entry name" value="ALDH-like"/>
    <property type="match status" value="1"/>
</dbReference>
<dbReference type="PROSITE" id="PS00687">
    <property type="entry name" value="ALDEHYDE_DEHYDR_GLU"/>
    <property type="match status" value="1"/>
</dbReference>
<evidence type="ECO:0000256" key="1">
    <source>
        <dbReference type="ARBA" id="ARBA00009986"/>
    </source>
</evidence>